<comment type="caution">
    <text evidence="1">The sequence shown here is derived from an EMBL/GenBank/DDBJ whole genome shotgun (WGS) entry which is preliminary data.</text>
</comment>
<proteinExistence type="predicted"/>
<keyword evidence="2" id="KW-1185">Reference proteome</keyword>
<name>A0ABD0LR62_9CAEN</name>
<gene>
    <name evidence="1" type="ORF">BaRGS_00006801</name>
</gene>
<reference evidence="1 2" key="1">
    <citation type="journal article" date="2023" name="Sci. Data">
        <title>Genome assembly of the Korean intertidal mud-creeper Batillaria attramentaria.</title>
        <authorList>
            <person name="Patra A.K."/>
            <person name="Ho P.T."/>
            <person name="Jun S."/>
            <person name="Lee S.J."/>
            <person name="Kim Y."/>
            <person name="Won Y.J."/>
        </authorList>
    </citation>
    <scope>NUCLEOTIDE SEQUENCE [LARGE SCALE GENOMIC DNA]</scope>
    <source>
        <strain evidence="1">Wonlab-2016</strain>
    </source>
</reference>
<evidence type="ECO:0000313" key="1">
    <source>
        <dbReference type="EMBL" id="KAK7502049.1"/>
    </source>
</evidence>
<evidence type="ECO:0000313" key="2">
    <source>
        <dbReference type="Proteomes" id="UP001519460"/>
    </source>
</evidence>
<accession>A0ABD0LR62</accession>
<protein>
    <submittedName>
        <fullName evidence="1">Uncharacterized protein</fullName>
    </submittedName>
</protein>
<dbReference type="EMBL" id="JACVVK020000028">
    <property type="protein sequence ID" value="KAK7502049.1"/>
    <property type="molecule type" value="Genomic_DNA"/>
</dbReference>
<sequence length="122" mass="13523">MNPFITHLHPINTLVIGFLHPRALTHVRHGIVFAKQVGGVFGTYAGSVVNQPEVDFFLQAFLRVRHQKQFPLADLYLFVAPLHPVFLIPVVLTNLRGVCNVPPDLTRPFLSVFANMPVSSAG</sequence>
<dbReference type="Proteomes" id="UP001519460">
    <property type="component" value="Unassembled WGS sequence"/>
</dbReference>
<dbReference type="AlphaFoldDB" id="A0ABD0LR62"/>
<organism evidence="1 2">
    <name type="scientific">Batillaria attramentaria</name>
    <dbReference type="NCBI Taxonomy" id="370345"/>
    <lineage>
        <taxon>Eukaryota</taxon>
        <taxon>Metazoa</taxon>
        <taxon>Spiralia</taxon>
        <taxon>Lophotrochozoa</taxon>
        <taxon>Mollusca</taxon>
        <taxon>Gastropoda</taxon>
        <taxon>Caenogastropoda</taxon>
        <taxon>Sorbeoconcha</taxon>
        <taxon>Cerithioidea</taxon>
        <taxon>Batillariidae</taxon>
        <taxon>Batillaria</taxon>
    </lineage>
</organism>